<keyword evidence="4" id="KW-1185">Reference proteome</keyword>
<dbReference type="eggNOG" id="ENOG502QQ30">
    <property type="taxonomic scope" value="Eukaryota"/>
</dbReference>
<accession>A0A067GVK2</accession>
<dbReference type="AlphaFoldDB" id="A0A067GVK2"/>
<evidence type="ECO:0000256" key="1">
    <source>
        <dbReference type="SAM" id="Coils"/>
    </source>
</evidence>
<organism evidence="3 4">
    <name type="scientific">Citrus sinensis</name>
    <name type="common">Sweet orange</name>
    <name type="synonym">Citrus aurantium var. sinensis</name>
    <dbReference type="NCBI Taxonomy" id="2711"/>
    <lineage>
        <taxon>Eukaryota</taxon>
        <taxon>Viridiplantae</taxon>
        <taxon>Streptophyta</taxon>
        <taxon>Embryophyta</taxon>
        <taxon>Tracheophyta</taxon>
        <taxon>Spermatophyta</taxon>
        <taxon>Magnoliopsida</taxon>
        <taxon>eudicotyledons</taxon>
        <taxon>Gunneridae</taxon>
        <taxon>Pentapetalae</taxon>
        <taxon>rosids</taxon>
        <taxon>malvids</taxon>
        <taxon>Sapindales</taxon>
        <taxon>Rutaceae</taxon>
        <taxon>Aurantioideae</taxon>
        <taxon>Citrus</taxon>
    </lineage>
</organism>
<protein>
    <submittedName>
        <fullName evidence="3">Uncharacterized protein</fullName>
    </submittedName>
</protein>
<name>A0A067GVK2_CITSI</name>
<sequence length="358" mass="40864">MELLRLSKFKFQLQALIAETRHLKEKENSATEEIHLLVQKQKRNEEEYSRNLKELQSELASTNELCQKLERKVSYLQNDNALLENKQKELKETINRLLQYRENFLSAYEESTCDMKRAIETRDRKLTVLHEKINSHLTLFDSIEKEAFSIKQVVDNVECVPYLQKTLSAKDVVIQNLISEKEALHLEVGKLGIILQRIQDAIATMNQEDNNAFHTALMLKENCNDIGTVNEDTRWLDRVKDANYNGGERSPSKASSLTAPENRASPLCQKHIALGSQFRENNNFSSCVPELAGSLQDPESDSSEQQSSTNILMRISAKDVKDTCVVSAHHPDSECSMTQAETSKESRLNSNAAFQFHF</sequence>
<feature type="region of interest" description="Disordered" evidence="2">
    <location>
        <begin position="289"/>
        <end position="308"/>
    </location>
</feature>
<proteinExistence type="predicted"/>
<dbReference type="Proteomes" id="UP000027120">
    <property type="component" value="Unassembled WGS sequence"/>
</dbReference>
<dbReference type="SMR" id="A0A067GVK2"/>
<reference evidence="3 4" key="1">
    <citation type="submission" date="2014-04" db="EMBL/GenBank/DDBJ databases">
        <authorList>
            <consortium name="International Citrus Genome Consortium"/>
            <person name="Gmitter F."/>
            <person name="Chen C."/>
            <person name="Farmerie W."/>
            <person name="Harkins T."/>
            <person name="Desany B."/>
            <person name="Mohiuddin M."/>
            <person name="Kodira C."/>
            <person name="Borodovsky M."/>
            <person name="Lomsadze A."/>
            <person name="Burns P."/>
            <person name="Jenkins J."/>
            <person name="Prochnik S."/>
            <person name="Shu S."/>
            <person name="Chapman J."/>
            <person name="Pitluck S."/>
            <person name="Schmutz J."/>
            <person name="Rokhsar D."/>
        </authorList>
    </citation>
    <scope>NUCLEOTIDE SEQUENCE</scope>
</reference>
<feature type="coiled-coil region" evidence="1">
    <location>
        <begin position="13"/>
        <end position="103"/>
    </location>
</feature>
<feature type="region of interest" description="Disordered" evidence="2">
    <location>
        <begin position="242"/>
        <end position="262"/>
    </location>
</feature>
<evidence type="ECO:0000313" key="3">
    <source>
        <dbReference type="EMBL" id="KDO82685.1"/>
    </source>
</evidence>
<evidence type="ECO:0000256" key="2">
    <source>
        <dbReference type="SAM" id="MobiDB-lite"/>
    </source>
</evidence>
<dbReference type="EMBL" id="KK784875">
    <property type="protein sequence ID" value="KDO82685.1"/>
    <property type="molecule type" value="Genomic_DNA"/>
</dbReference>
<evidence type="ECO:0000313" key="4">
    <source>
        <dbReference type="Proteomes" id="UP000027120"/>
    </source>
</evidence>
<gene>
    <name evidence="3" type="ORF">CISIN_1g040671mg</name>
</gene>
<keyword evidence="1" id="KW-0175">Coiled coil</keyword>